<reference evidence="2" key="1">
    <citation type="submission" date="2023-07" db="EMBL/GenBank/DDBJ databases">
        <title>30 novel species of actinomycetes from the DSMZ collection.</title>
        <authorList>
            <person name="Nouioui I."/>
        </authorList>
    </citation>
    <scope>NUCLEOTIDE SEQUENCE [LARGE SCALE GENOMIC DNA]</scope>
    <source>
        <strain evidence="2">DSM 41886</strain>
    </source>
</reference>
<dbReference type="PANTHER" id="PTHR43649">
    <property type="entry name" value="ARABINOSE-BINDING PROTEIN-RELATED"/>
    <property type="match status" value="1"/>
</dbReference>
<keyword evidence="2" id="KW-1185">Reference proteome</keyword>
<dbReference type="Pfam" id="PF01547">
    <property type="entry name" value="SBP_bac_1"/>
    <property type="match status" value="1"/>
</dbReference>
<name>A0ABU2S458_9ACTN</name>
<evidence type="ECO:0000313" key="2">
    <source>
        <dbReference type="Proteomes" id="UP001183615"/>
    </source>
</evidence>
<dbReference type="SUPFAM" id="SSF53850">
    <property type="entry name" value="Periplasmic binding protein-like II"/>
    <property type="match status" value="1"/>
</dbReference>
<protein>
    <submittedName>
        <fullName evidence="1">Extracellular solute-binding protein</fullName>
    </submittedName>
</protein>
<sequence>MTHASLRSLPPPLGRPSRRGLLRGAAGLGAAVALGGSAACGSAASLAGGDRRIQFWNLFSGGDGANMRGMLDRFRAEFPGIEVEDTTLAWGDRYYTKLAMAGAGGRAPDVGILHLGRLAGFAPGRLLDPIDTGLLAEAGVRREDFNATLWDRATIGGELYGLPLDIHPSTMFYNRAACEPAGLLDAEGRLTELNGTERFLDALDAVREVIGQSPLGWNALMPGECWWTFVGLYAQTGGSILSEDGTELALDDDRAEEVLAFMARLVADEYAIPGQDLVGYFVNGGGFVLFGNWLLVDFRTAGLDFGARPYPTLFGTPATQAESHILVLPHQEGRSGAANEAAHTLIAWLVRNSLSWAEASHVPAYLPILEHPDYLAMEPQSEYRGAMDIAAFDPPAWFCGTSSRVQADVGVHLSAAAMGSVTPAEAVRDIRSTLRSLLDTRNPFGEGTAS</sequence>
<dbReference type="PROSITE" id="PS51318">
    <property type="entry name" value="TAT"/>
    <property type="match status" value="1"/>
</dbReference>
<dbReference type="InterPro" id="IPR006059">
    <property type="entry name" value="SBP"/>
</dbReference>
<organism evidence="1 2">
    <name type="scientific">Streptomyces johnsoniae</name>
    <dbReference type="NCBI Taxonomy" id="3075532"/>
    <lineage>
        <taxon>Bacteria</taxon>
        <taxon>Bacillati</taxon>
        <taxon>Actinomycetota</taxon>
        <taxon>Actinomycetes</taxon>
        <taxon>Kitasatosporales</taxon>
        <taxon>Streptomycetaceae</taxon>
        <taxon>Streptomyces</taxon>
    </lineage>
</organism>
<dbReference type="PANTHER" id="PTHR43649:SF14">
    <property type="entry name" value="BLR3389 PROTEIN"/>
    <property type="match status" value="1"/>
</dbReference>
<dbReference type="RefSeq" id="WP_311618073.1">
    <property type="nucleotide sequence ID" value="NZ_JAVREV010000007.1"/>
</dbReference>
<dbReference type="EMBL" id="JAVREV010000007">
    <property type="protein sequence ID" value="MDT0443766.1"/>
    <property type="molecule type" value="Genomic_DNA"/>
</dbReference>
<dbReference type="Proteomes" id="UP001183615">
    <property type="component" value="Unassembled WGS sequence"/>
</dbReference>
<gene>
    <name evidence="1" type="ORF">RM779_14365</name>
</gene>
<proteinExistence type="predicted"/>
<dbReference type="InterPro" id="IPR050490">
    <property type="entry name" value="Bact_solute-bd_prot1"/>
</dbReference>
<accession>A0ABU2S458</accession>
<evidence type="ECO:0000313" key="1">
    <source>
        <dbReference type="EMBL" id="MDT0443766.1"/>
    </source>
</evidence>
<dbReference type="InterPro" id="IPR006311">
    <property type="entry name" value="TAT_signal"/>
</dbReference>
<dbReference type="Gene3D" id="3.40.190.10">
    <property type="entry name" value="Periplasmic binding protein-like II"/>
    <property type="match status" value="1"/>
</dbReference>
<comment type="caution">
    <text evidence="1">The sequence shown here is derived from an EMBL/GenBank/DDBJ whole genome shotgun (WGS) entry which is preliminary data.</text>
</comment>